<dbReference type="PANTHER" id="PTHR12606:SF141">
    <property type="entry name" value="GH15225P-RELATED"/>
    <property type="match status" value="1"/>
</dbReference>
<comment type="caution">
    <text evidence="7">The sequence shown here is derived from an EMBL/GenBank/DDBJ whole genome shotgun (WGS) entry which is preliminary data.</text>
</comment>
<dbReference type="GO" id="GO:0006508">
    <property type="term" value="P:proteolysis"/>
    <property type="evidence" value="ECO:0007669"/>
    <property type="project" value="UniProtKB-KW"/>
</dbReference>
<feature type="compositionally biased region" description="Low complexity" evidence="5">
    <location>
        <begin position="196"/>
        <end position="206"/>
    </location>
</feature>
<dbReference type="PANTHER" id="PTHR12606">
    <property type="entry name" value="SENTRIN/SUMO-SPECIFIC PROTEASE"/>
    <property type="match status" value="1"/>
</dbReference>
<dbReference type="GO" id="GO:0060255">
    <property type="term" value="P:regulation of macromolecule metabolic process"/>
    <property type="evidence" value="ECO:0007669"/>
    <property type="project" value="UniProtKB-ARBA"/>
</dbReference>
<dbReference type="Gene3D" id="3.40.395.10">
    <property type="entry name" value="Adenoviral Proteinase, Chain A"/>
    <property type="match status" value="1"/>
</dbReference>
<dbReference type="EMBL" id="NHYE01001129">
    <property type="protein sequence ID" value="PPQ98266.1"/>
    <property type="molecule type" value="Genomic_DNA"/>
</dbReference>
<feature type="compositionally biased region" description="Basic and acidic residues" evidence="5">
    <location>
        <begin position="179"/>
        <end position="195"/>
    </location>
</feature>
<evidence type="ECO:0000313" key="7">
    <source>
        <dbReference type="EMBL" id="PPQ98266.1"/>
    </source>
</evidence>
<evidence type="ECO:0000256" key="5">
    <source>
        <dbReference type="SAM" id="MobiDB-lite"/>
    </source>
</evidence>
<evidence type="ECO:0000256" key="1">
    <source>
        <dbReference type="ARBA" id="ARBA00005234"/>
    </source>
</evidence>
<keyword evidence="3" id="KW-0378">Hydrolase</keyword>
<accession>A0A409Y5F3</accession>
<dbReference type="SUPFAM" id="SSF54001">
    <property type="entry name" value="Cysteine proteinases"/>
    <property type="match status" value="1"/>
</dbReference>
<organism evidence="7 8">
    <name type="scientific">Gymnopilus dilepis</name>
    <dbReference type="NCBI Taxonomy" id="231916"/>
    <lineage>
        <taxon>Eukaryota</taxon>
        <taxon>Fungi</taxon>
        <taxon>Dikarya</taxon>
        <taxon>Basidiomycota</taxon>
        <taxon>Agaricomycotina</taxon>
        <taxon>Agaricomycetes</taxon>
        <taxon>Agaricomycetidae</taxon>
        <taxon>Agaricales</taxon>
        <taxon>Agaricineae</taxon>
        <taxon>Hymenogastraceae</taxon>
        <taxon>Gymnopilus</taxon>
    </lineage>
</organism>
<evidence type="ECO:0000256" key="2">
    <source>
        <dbReference type="ARBA" id="ARBA00022670"/>
    </source>
</evidence>
<reference evidence="7 8" key="1">
    <citation type="journal article" date="2018" name="Evol. Lett.">
        <title>Horizontal gene cluster transfer increased hallucinogenic mushroom diversity.</title>
        <authorList>
            <person name="Reynolds H.T."/>
            <person name="Vijayakumar V."/>
            <person name="Gluck-Thaler E."/>
            <person name="Korotkin H.B."/>
            <person name="Matheny P.B."/>
            <person name="Slot J.C."/>
        </authorList>
    </citation>
    <scope>NUCLEOTIDE SEQUENCE [LARGE SCALE GENOMIC DNA]</scope>
    <source>
        <strain evidence="7 8">SRW20</strain>
    </source>
</reference>
<dbReference type="GO" id="GO:0080090">
    <property type="term" value="P:regulation of primary metabolic process"/>
    <property type="evidence" value="ECO:0007669"/>
    <property type="project" value="UniProtKB-ARBA"/>
</dbReference>
<comment type="similarity">
    <text evidence="1">Belongs to the peptidase C48 family.</text>
</comment>
<dbReference type="Proteomes" id="UP000284706">
    <property type="component" value="Unassembled WGS sequence"/>
</dbReference>
<dbReference type="InterPro" id="IPR003653">
    <property type="entry name" value="Peptidase_C48_C"/>
</dbReference>
<dbReference type="InterPro" id="IPR038765">
    <property type="entry name" value="Papain-like_cys_pep_sf"/>
</dbReference>
<evidence type="ECO:0000256" key="3">
    <source>
        <dbReference type="ARBA" id="ARBA00022801"/>
    </source>
</evidence>
<feature type="compositionally biased region" description="Polar residues" evidence="5">
    <location>
        <begin position="98"/>
        <end position="111"/>
    </location>
</feature>
<proteinExistence type="inferred from homology"/>
<dbReference type="STRING" id="231916.A0A409Y5F3"/>
<dbReference type="GO" id="GO:0016926">
    <property type="term" value="P:protein desumoylation"/>
    <property type="evidence" value="ECO:0007669"/>
    <property type="project" value="TreeGrafter"/>
</dbReference>
<dbReference type="PROSITE" id="PS50600">
    <property type="entry name" value="ULP_PROTEASE"/>
    <property type="match status" value="1"/>
</dbReference>
<name>A0A409Y5F3_9AGAR</name>
<dbReference type="FunCoup" id="A0A409Y5F3">
    <property type="interactions" value="160"/>
</dbReference>
<dbReference type="GO" id="GO:0016929">
    <property type="term" value="F:deSUMOylase activity"/>
    <property type="evidence" value="ECO:0007669"/>
    <property type="project" value="TreeGrafter"/>
</dbReference>
<dbReference type="InParanoid" id="A0A409Y5F3"/>
<sequence length="616" mass="70804">MHPRKRPAAEPILPVRDPKSPRLHKIDEAADQALSARWAKVGREFAYLVIDTAWSLALLTSMPALGSDRVSDSMSSATPTPRNESASEDVHFPEPRSNPLTYTPPSSSNTELPRDSDTPTAHDNAHDSTRTHTDLPTIEESPSPPQKHFEPSSAFASDPSGSNASSEGRYILSSPSRSAEQDSKEDALRAMESLRLDSSSNSLRSSQVSDTFTETSRDSRYSQRSSDRSSANPKSRNRRREHIYARVHDARVRRDRKELREEMAQELYELKRKQGYSSGYQDFKGLLDYQRRLNNLDHDHGLLPTRPFKFKRQLPQTDELDEAFLQRAIERAKATLSSPKPPKPYAPTFEQLLEFQRKRDEAIERRLRPPVPPLPTSLPPEDEQQVSQLLRKRGVISKFAREQVSDQDIARLQPGQWLNDEIINFYGAMILARSEASKENPGAKKQSSRGRKTPLNAHYFSSFFWTKLTEEGYEKGRLAKWTKKIDIFSKDVILIPVNHGNSHWTAAAINFRQKRIESYDSMNMAKERVFKALRRYVNDEHMNKKKKPFDFTGWTDWAPETTPQQENGYDCGVFTCQFLESLSRGEENFNFSQKDMRYLRRRMIWEIGNAKLRDDP</sequence>
<feature type="domain" description="Ubiquitin-like protease family profile" evidence="6">
    <location>
        <begin position="402"/>
        <end position="582"/>
    </location>
</feature>
<feature type="region of interest" description="Disordered" evidence="5">
    <location>
        <begin position="67"/>
        <end position="242"/>
    </location>
</feature>
<keyword evidence="4" id="KW-0788">Thiol protease</keyword>
<dbReference type="OrthoDB" id="1939479at2759"/>
<dbReference type="Pfam" id="PF02902">
    <property type="entry name" value="Peptidase_C48"/>
    <property type="match status" value="1"/>
</dbReference>
<evidence type="ECO:0000313" key="8">
    <source>
        <dbReference type="Proteomes" id="UP000284706"/>
    </source>
</evidence>
<keyword evidence="2" id="KW-0645">Protease</keyword>
<protein>
    <recommendedName>
        <fullName evidence="6">Ubiquitin-like protease family profile domain-containing protein</fullName>
    </recommendedName>
</protein>
<feature type="region of interest" description="Disordered" evidence="5">
    <location>
        <begin position="1"/>
        <end position="23"/>
    </location>
</feature>
<dbReference type="AlphaFoldDB" id="A0A409Y5F3"/>
<gene>
    <name evidence="7" type="ORF">CVT26_013534</name>
</gene>
<evidence type="ECO:0000259" key="6">
    <source>
        <dbReference type="PROSITE" id="PS50600"/>
    </source>
</evidence>
<keyword evidence="8" id="KW-1185">Reference proteome</keyword>
<feature type="compositionally biased region" description="Polar residues" evidence="5">
    <location>
        <begin position="72"/>
        <end position="84"/>
    </location>
</feature>
<evidence type="ECO:0000256" key="4">
    <source>
        <dbReference type="ARBA" id="ARBA00022807"/>
    </source>
</evidence>
<feature type="compositionally biased region" description="Basic and acidic residues" evidence="5">
    <location>
        <begin position="215"/>
        <end position="227"/>
    </location>
</feature>
<dbReference type="FunFam" id="3.40.395.10:FF:000001">
    <property type="entry name" value="Sentrin-specific protease 1"/>
    <property type="match status" value="1"/>
</dbReference>
<feature type="compositionally biased region" description="Basic and acidic residues" evidence="5">
    <location>
        <begin position="123"/>
        <end position="133"/>
    </location>
</feature>
<dbReference type="GO" id="GO:0005634">
    <property type="term" value="C:nucleus"/>
    <property type="evidence" value="ECO:0007669"/>
    <property type="project" value="TreeGrafter"/>
</dbReference>